<evidence type="ECO:0000259" key="5">
    <source>
        <dbReference type="PROSITE" id="PS50931"/>
    </source>
</evidence>
<dbReference type="SUPFAM" id="SSF53850">
    <property type="entry name" value="Periplasmic binding protein-like II"/>
    <property type="match status" value="1"/>
</dbReference>
<dbReference type="AlphaFoldDB" id="A0A842IGV8"/>
<dbReference type="InterPro" id="IPR000847">
    <property type="entry name" value="LysR_HTH_N"/>
</dbReference>
<dbReference type="GO" id="GO:0003677">
    <property type="term" value="F:DNA binding"/>
    <property type="evidence" value="ECO:0007669"/>
    <property type="project" value="UniProtKB-KW"/>
</dbReference>
<dbReference type="Gene3D" id="3.40.190.290">
    <property type="match status" value="1"/>
</dbReference>
<dbReference type="Gene3D" id="1.10.10.10">
    <property type="entry name" value="Winged helix-like DNA-binding domain superfamily/Winged helix DNA-binding domain"/>
    <property type="match status" value="1"/>
</dbReference>
<proteinExistence type="inferred from homology"/>
<dbReference type="Proteomes" id="UP000555411">
    <property type="component" value="Unassembled WGS sequence"/>
</dbReference>
<evidence type="ECO:0000313" key="6">
    <source>
        <dbReference type="EMBL" id="MBC2837648.1"/>
    </source>
</evidence>
<dbReference type="Pfam" id="PF03466">
    <property type="entry name" value="LysR_substrate"/>
    <property type="match status" value="1"/>
</dbReference>
<keyword evidence="4" id="KW-0804">Transcription</keyword>
<dbReference type="RefSeq" id="WP_185799263.1">
    <property type="nucleotide sequence ID" value="NZ_JACLQD010000009.1"/>
</dbReference>
<gene>
    <name evidence="6" type="ORF">H7F16_19200</name>
</gene>
<keyword evidence="3" id="KW-0238">DNA-binding</keyword>
<feature type="domain" description="HTH lysR-type" evidence="5">
    <location>
        <begin position="1"/>
        <end position="58"/>
    </location>
</feature>
<reference evidence="6 7" key="1">
    <citation type="journal article" date="2017" name="Int. J. Syst. Evol. Microbiol.">
        <title>Gemmobacter straminiformis sp. nov., isolated from an artificial fountain.</title>
        <authorList>
            <person name="Kang J.Y."/>
            <person name="Kim M.J."/>
            <person name="Chun J."/>
            <person name="Son K.P."/>
            <person name="Jahng K.Y."/>
        </authorList>
    </citation>
    <scope>NUCLEOTIDE SEQUENCE [LARGE SCALE GENOMIC DNA]</scope>
    <source>
        <strain evidence="6 7">CAM-8</strain>
    </source>
</reference>
<dbReference type="SUPFAM" id="SSF46785">
    <property type="entry name" value="Winged helix' DNA-binding domain"/>
    <property type="match status" value="1"/>
</dbReference>
<dbReference type="InterPro" id="IPR005119">
    <property type="entry name" value="LysR_subst-bd"/>
</dbReference>
<name>A0A842IGV8_9RHOB</name>
<organism evidence="6 7">
    <name type="scientific">Paragemmobacter straminiformis</name>
    <dbReference type="NCBI Taxonomy" id="2045119"/>
    <lineage>
        <taxon>Bacteria</taxon>
        <taxon>Pseudomonadati</taxon>
        <taxon>Pseudomonadota</taxon>
        <taxon>Alphaproteobacteria</taxon>
        <taxon>Rhodobacterales</taxon>
        <taxon>Paracoccaceae</taxon>
        <taxon>Paragemmobacter</taxon>
    </lineage>
</organism>
<comment type="caution">
    <text evidence="6">The sequence shown here is derived from an EMBL/GenBank/DDBJ whole genome shotgun (WGS) entry which is preliminary data.</text>
</comment>
<evidence type="ECO:0000256" key="1">
    <source>
        <dbReference type="ARBA" id="ARBA00009437"/>
    </source>
</evidence>
<dbReference type="PRINTS" id="PR00039">
    <property type="entry name" value="HTHLYSR"/>
</dbReference>
<evidence type="ECO:0000256" key="2">
    <source>
        <dbReference type="ARBA" id="ARBA00023015"/>
    </source>
</evidence>
<keyword evidence="7" id="KW-1185">Reference proteome</keyword>
<protein>
    <submittedName>
        <fullName evidence="6">LysR family transcriptional regulator</fullName>
    </submittedName>
</protein>
<evidence type="ECO:0000313" key="7">
    <source>
        <dbReference type="Proteomes" id="UP000555411"/>
    </source>
</evidence>
<dbReference type="PANTHER" id="PTHR30419:SF8">
    <property type="entry name" value="NITROGEN ASSIMILATION TRANSCRIPTIONAL ACTIVATOR-RELATED"/>
    <property type="match status" value="1"/>
</dbReference>
<dbReference type="InterPro" id="IPR050950">
    <property type="entry name" value="HTH-type_LysR_regulators"/>
</dbReference>
<dbReference type="GO" id="GO:0003700">
    <property type="term" value="F:DNA-binding transcription factor activity"/>
    <property type="evidence" value="ECO:0007669"/>
    <property type="project" value="InterPro"/>
</dbReference>
<keyword evidence="2" id="KW-0805">Transcription regulation</keyword>
<comment type="similarity">
    <text evidence="1">Belongs to the LysR transcriptional regulatory family.</text>
</comment>
<dbReference type="GO" id="GO:0005829">
    <property type="term" value="C:cytosol"/>
    <property type="evidence" value="ECO:0007669"/>
    <property type="project" value="TreeGrafter"/>
</dbReference>
<dbReference type="Pfam" id="PF00126">
    <property type="entry name" value="HTH_1"/>
    <property type="match status" value="1"/>
</dbReference>
<dbReference type="EMBL" id="JACLQD010000009">
    <property type="protein sequence ID" value="MBC2837648.1"/>
    <property type="molecule type" value="Genomic_DNA"/>
</dbReference>
<dbReference type="InterPro" id="IPR036388">
    <property type="entry name" value="WH-like_DNA-bd_sf"/>
</dbReference>
<sequence>MELRDLFALIAIAETGSLSAASRRLGLTQPAITTSLQRLERAAGARLVSRHSRGANITEEGLYVLQKARDIAHEMGQIALVNDKLAQAPAGEVHLGLPTTVAGGLIPELIPMLHRRYPRIRLHVIEAMSGVLKEQLQLGRIDLAVLFDSAPLAGLRCTPLLTEAIFLLLPADHPCAARAGIDLSQLASLALVLPSRANSIRLHLEQACTSQGLSLSVLADVDSLPGLLGLVRKGYCTVLPKYLAKREIDAGHLAAVPIANPALDWTLHLATRRDATRPRANMAVAECLYEACDALVKSGDWEAQISRQT</sequence>
<dbReference type="InterPro" id="IPR036390">
    <property type="entry name" value="WH_DNA-bd_sf"/>
</dbReference>
<evidence type="ECO:0000256" key="4">
    <source>
        <dbReference type="ARBA" id="ARBA00023163"/>
    </source>
</evidence>
<dbReference type="PROSITE" id="PS50931">
    <property type="entry name" value="HTH_LYSR"/>
    <property type="match status" value="1"/>
</dbReference>
<evidence type="ECO:0000256" key="3">
    <source>
        <dbReference type="ARBA" id="ARBA00023125"/>
    </source>
</evidence>
<accession>A0A842IGV8</accession>
<dbReference type="PANTHER" id="PTHR30419">
    <property type="entry name" value="HTH-TYPE TRANSCRIPTIONAL REGULATOR YBHD"/>
    <property type="match status" value="1"/>
</dbReference>